<evidence type="ECO:0000256" key="2">
    <source>
        <dbReference type="ARBA" id="ARBA00022475"/>
    </source>
</evidence>
<sequence length="107" mass="12305">MKPTAEPSVNLTRLIVKDLFSIGRLPLLLLVLILGSALAVVYITHQSRQLIVQQEQLLIERDQLDIEWRNQILEENSLAEHSRVERLAETQLEMKRPTAANEIVVQR</sequence>
<feature type="transmembrane region" description="Helical" evidence="8">
    <location>
        <begin position="20"/>
        <end position="43"/>
    </location>
</feature>
<evidence type="ECO:0000313" key="11">
    <source>
        <dbReference type="Proteomes" id="UP000240481"/>
    </source>
</evidence>
<keyword evidence="6 8" id="KW-0472">Membrane</keyword>
<evidence type="ECO:0000256" key="5">
    <source>
        <dbReference type="ARBA" id="ARBA00022989"/>
    </source>
</evidence>
<keyword evidence="2 8" id="KW-1003">Cell membrane</keyword>
<evidence type="ECO:0000256" key="4">
    <source>
        <dbReference type="ARBA" id="ARBA00022692"/>
    </source>
</evidence>
<dbReference type="Proteomes" id="UP000240481">
    <property type="component" value="Unassembled WGS sequence"/>
</dbReference>
<comment type="subcellular location">
    <subcellularLocation>
        <location evidence="8">Cell inner membrane</location>
        <topology evidence="8">Single-pass type II membrane protein</topology>
    </subcellularLocation>
    <subcellularLocation>
        <location evidence="1">Cell membrane</location>
        <topology evidence="1">Single-pass type II membrane protein</topology>
    </subcellularLocation>
    <text evidence="8">Localizes to the division septum where it forms a ring structure.</text>
</comment>
<evidence type="ECO:0000256" key="8">
    <source>
        <dbReference type="HAMAP-Rule" id="MF_00910"/>
    </source>
</evidence>
<dbReference type="GO" id="GO:0032153">
    <property type="term" value="C:cell division site"/>
    <property type="evidence" value="ECO:0007669"/>
    <property type="project" value="UniProtKB-UniRule"/>
</dbReference>
<dbReference type="GO" id="GO:0043093">
    <property type="term" value="P:FtsZ-dependent cytokinesis"/>
    <property type="evidence" value="ECO:0007669"/>
    <property type="project" value="UniProtKB-UniRule"/>
</dbReference>
<dbReference type="AlphaFoldDB" id="A0A0J8VAA3"/>
<comment type="subunit">
    <text evidence="8">Part of a complex composed of FtsB, FtsL and FtsQ.</text>
</comment>
<evidence type="ECO:0000256" key="3">
    <source>
        <dbReference type="ARBA" id="ARBA00022618"/>
    </source>
</evidence>
<dbReference type="PANTHER" id="PTHR37479">
    <property type="entry name" value="CELL DIVISION PROTEIN FTSL"/>
    <property type="match status" value="1"/>
</dbReference>
<dbReference type="GO" id="GO:0005886">
    <property type="term" value="C:plasma membrane"/>
    <property type="evidence" value="ECO:0007669"/>
    <property type="project" value="UniProtKB-SubCell"/>
</dbReference>
<proteinExistence type="inferred from homology"/>
<evidence type="ECO:0000256" key="7">
    <source>
        <dbReference type="ARBA" id="ARBA00023306"/>
    </source>
</evidence>
<dbReference type="PANTHER" id="PTHR37479:SF1">
    <property type="entry name" value="CELL DIVISION PROTEIN FTSL"/>
    <property type="match status" value="1"/>
</dbReference>
<dbReference type="NCBIfam" id="TIGR02209">
    <property type="entry name" value="ftsL_broad"/>
    <property type="match status" value="1"/>
</dbReference>
<dbReference type="HAMAP" id="MF_00910">
    <property type="entry name" value="FtsL"/>
    <property type="match status" value="1"/>
</dbReference>
<dbReference type="EMBL" id="PYLZ01000012">
    <property type="protein sequence ID" value="PSW22627.1"/>
    <property type="molecule type" value="Genomic_DNA"/>
</dbReference>
<keyword evidence="8" id="KW-0997">Cell inner membrane</keyword>
<gene>
    <name evidence="8" type="primary">ftsL</name>
    <name evidence="10" type="ORF">C9I94_19445</name>
</gene>
<comment type="function">
    <text evidence="8">Essential cell division protein. May link together the upstream cell division proteins, which are predominantly cytoplasmic, with the downstream cell division proteins, which are predominantly periplasmic.</text>
</comment>
<evidence type="ECO:0000256" key="9">
    <source>
        <dbReference type="NCBIfam" id="TIGR02209"/>
    </source>
</evidence>
<accession>A0A0J8VAA3</accession>
<comment type="similarity">
    <text evidence="8">Belongs to the FtsL family.</text>
</comment>
<dbReference type="STRING" id="680026.AB733_13470"/>
<keyword evidence="7 8" id="KW-0131">Cell cycle</keyword>
<dbReference type="RefSeq" id="WP_048899233.1">
    <property type="nucleotide sequence ID" value="NZ_AP024852.1"/>
</dbReference>
<dbReference type="OrthoDB" id="6196803at2"/>
<evidence type="ECO:0000256" key="6">
    <source>
        <dbReference type="ARBA" id="ARBA00023136"/>
    </source>
</evidence>
<organism evidence="10 11">
    <name type="scientific">Photobacterium swingsii</name>
    <dbReference type="NCBI Taxonomy" id="680026"/>
    <lineage>
        <taxon>Bacteria</taxon>
        <taxon>Pseudomonadati</taxon>
        <taxon>Pseudomonadota</taxon>
        <taxon>Gammaproteobacteria</taxon>
        <taxon>Vibrionales</taxon>
        <taxon>Vibrionaceae</taxon>
        <taxon>Photobacterium</taxon>
    </lineage>
</organism>
<protein>
    <recommendedName>
        <fullName evidence="8 9">Cell division protein FtsL</fullName>
    </recommendedName>
</protein>
<keyword evidence="4 8" id="KW-0812">Transmembrane</keyword>
<keyword evidence="5 8" id="KW-1133">Transmembrane helix</keyword>
<name>A0A0J8VAA3_9GAMM</name>
<evidence type="ECO:0000313" key="10">
    <source>
        <dbReference type="EMBL" id="PSW22627.1"/>
    </source>
</evidence>
<reference evidence="10 11" key="1">
    <citation type="submission" date="2018-01" db="EMBL/GenBank/DDBJ databases">
        <title>Whole genome sequencing of Histamine producing bacteria.</title>
        <authorList>
            <person name="Butler K."/>
        </authorList>
    </citation>
    <scope>NUCLEOTIDE SEQUENCE [LARGE SCALE GENOMIC DNA]</scope>
    <source>
        <strain evidence="10 11">DSM 24669</strain>
    </source>
</reference>
<keyword evidence="3 8" id="KW-0132">Cell division</keyword>
<dbReference type="Pfam" id="PF04999">
    <property type="entry name" value="FtsL"/>
    <property type="match status" value="1"/>
</dbReference>
<keyword evidence="11" id="KW-1185">Reference proteome</keyword>
<dbReference type="NCBIfam" id="NF008040">
    <property type="entry name" value="PRK10772.1"/>
    <property type="match status" value="1"/>
</dbReference>
<evidence type="ECO:0000256" key="1">
    <source>
        <dbReference type="ARBA" id="ARBA00004401"/>
    </source>
</evidence>
<dbReference type="InterPro" id="IPR011922">
    <property type="entry name" value="Cell_div_FtsL"/>
</dbReference>
<comment type="caution">
    <text evidence="10">The sequence shown here is derived from an EMBL/GenBank/DDBJ whole genome shotgun (WGS) entry which is preliminary data.</text>
</comment>